<feature type="transmembrane region" description="Helical" evidence="1">
    <location>
        <begin position="20"/>
        <end position="39"/>
    </location>
</feature>
<gene>
    <name evidence="2" type="ORF">ACE1CC_04950</name>
</gene>
<evidence type="ECO:0000313" key="3">
    <source>
        <dbReference type="Proteomes" id="UP001576774"/>
    </source>
</evidence>
<accession>A0ABV4X0D4</accession>
<dbReference type="EMBL" id="JBHFNQ010000042">
    <property type="protein sequence ID" value="MFB2876220.1"/>
    <property type="molecule type" value="Genomic_DNA"/>
</dbReference>
<protein>
    <submittedName>
        <fullName evidence="2">Uncharacterized protein</fullName>
    </submittedName>
</protein>
<keyword evidence="1" id="KW-0812">Transmembrane</keyword>
<sequence>MNDEDLRPKQLDRVKLLDWVMIIGGAIALVTTGIIGLGMKAYSNALDPKRAEAVAKSIIDYRIPGGSQGQYGIKFAGIKLAKVHSKTSPPDVEIFVMQTPLNRDTQNQEDIERLTTPLQPKPTEFEVVSAYSQNMKFCNKPIDVTIEQGNYTLEDQSSNIPAVQFTASTIVNDERLIVEVQAQGKNAKQKALTVWRSIKCK</sequence>
<name>A0ABV4X0D4_9CYAN</name>
<keyword evidence="1" id="KW-0472">Membrane</keyword>
<evidence type="ECO:0000256" key="1">
    <source>
        <dbReference type="SAM" id="Phobius"/>
    </source>
</evidence>
<proteinExistence type="predicted"/>
<dbReference type="Proteomes" id="UP001576774">
    <property type="component" value="Unassembled WGS sequence"/>
</dbReference>
<dbReference type="RefSeq" id="WP_413269359.1">
    <property type="nucleotide sequence ID" value="NZ_JBHFNQ010000042.1"/>
</dbReference>
<organism evidence="2 3">
    <name type="scientific">Floridaenema aerugineum BLCC-F46</name>
    <dbReference type="NCBI Taxonomy" id="3153654"/>
    <lineage>
        <taxon>Bacteria</taxon>
        <taxon>Bacillati</taxon>
        <taxon>Cyanobacteriota</taxon>
        <taxon>Cyanophyceae</taxon>
        <taxon>Oscillatoriophycideae</taxon>
        <taxon>Aerosakkonematales</taxon>
        <taxon>Aerosakkonemataceae</taxon>
        <taxon>Floridanema</taxon>
        <taxon>Floridanema aerugineum</taxon>
    </lineage>
</organism>
<reference evidence="2 3" key="1">
    <citation type="submission" date="2024-09" db="EMBL/GenBank/DDBJ databases">
        <title>Floridaenema gen nov. (Aerosakkonemataceae, Aerosakkonematales ord. nov., Cyanobacteria) from benthic tropical and subtropical fresh waters, with the description of four new species.</title>
        <authorList>
            <person name="Moretto J.A."/>
            <person name="Berthold D.E."/>
            <person name="Lefler F.W."/>
            <person name="Huang I.-S."/>
            <person name="Laughinghouse H. IV."/>
        </authorList>
    </citation>
    <scope>NUCLEOTIDE SEQUENCE [LARGE SCALE GENOMIC DNA]</scope>
    <source>
        <strain evidence="2 3">BLCC-F46</strain>
    </source>
</reference>
<evidence type="ECO:0000313" key="2">
    <source>
        <dbReference type="EMBL" id="MFB2876220.1"/>
    </source>
</evidence>
<keyword evidence="3" id="KW-1185">Reference proteome</keyword>
<keyword evidence="1" id="KW-1133">Transmembrane helix</keyword>
<comment type="caution">
    <text evidence="2">The sequence shown here is derived from an EMBL/GenBank/DDBJ whole genome shotgun (WGS) entry which is preliminary data.</text>
</comment>